<dbReference type="PaxDb" id="2903-EOD03684"/>
<proteinExistence type="predicted"/>
<evidence type="ECO:0000313" key="3">
    <source>
        <dbReference type="EnsemblProtists" id="EOD03684"/>
    </source>
</evidence>
<feature type="signal peptide" evidence="2">
    <location>
        <begin position="1"/>
        <end position="17"/>
    </location>
</feature>
<dbReference type="OMA" id="WQHEELP"/>
<keyword evidence="1" id="KW-0472">Membrane</keyword>
<dbReference type="RefSeq" id="XP_005756113.1">
    <property type="nucleotide sequence ID" value="XM_005756056.1"/>
</dbReference>
<reference evidence="4" key="1">
    <citation type="journal article" date="2013" name="Nature">
        <title>Pan genome of the phytoplankton Emiliania underpins its global distribution.</title>
        <authorList>
            <person name="Read B.A."/>
            <person name="Kegel J."/>
            <person name="Klute M.J."/>
            <person name="Kuo A."/>
            <person name="Lefebvre S.C."/>
            <person name="Maumus F."/>
            <person name="Mayer C."/>
            <person name="Miller J."/>
            <person name="Monier A."/>
            <person name="Salamov A."/>
            <person name="Young J."/>
            <person name="Aguilar M."/>
            <person name="Claverie J.M."/>
            <person name="Frickenhaus S."/>
            <person name="Gonzalez K."/>
            <person name="Herman E.K."/>
            <person name="Lin Y.C."/>
            <person name="Napier J."/>
            <person name="Ogata H."/>
            <person name="Sarno A.F."/>
            <person name="Shmutz J."/>
            <person name="Schroeder D."/>
            <person name="de Vargas C."/>
            <person name="Verret F."/>
            <person name="von Dassow P."/>
            <person name="Valentin K."/>
            <person name="Van de Peer Y."/>
            <person name="Wheeler G."/>
            <person name="Dacks J.B."/>
            <person name="Delwiche C.F."/>
            <person name="Dyhrman S.T."/>
            <person name="Glockner G."/>
            <person name="John U."/>
            <person name="Richards T."/>
            <person name="Worden A.Z."/>
            <person name="Zhang X."/>
            <person name="Grigoriev I.V."/>
            <person name="Allen A.E."/>
            <person name="Bidle K."/>
            <person name="Borodovsky M."/>
            <person name="Bowler C."/>
            <person name="Brownlee C."/>
            <person name="Cock J.M."/>
            <person name="Elias M."/>
            <person name="Gladyshev V.N."/>
            <person name="Groth M."/>
            <person name="Guda C."/>
            <person name="Hadaegh A."/>
            <person name="Iglesias-Rodriguez M.D."/>
            <person name="Jenkins J."/>
            <person name="Jones B.M."/>
            <person name="Lawson T."/>
            <person name="Leese F."/>
            <person name="Lindquist E."/>
            <person name="Lobanov A."/>
            <person name="Lomsadze A."/>
            <person name="Malik S.B."/>
            <person name="Marsh M.E."/>
            <person name="Mackinder L."/>
            <person name="Mock T."/>
            <person name="Mueller-Roeber B."/>
            <person name="Pagarete A."/>
            <person name="Parker M."/>
            <person name="Probert I."/>
            <person name="Quesneville H."/>
            <person name="Raines C."/>
            <person name="Rensing S.A."/>
            <person name="Riano-Pachon D.M."/>
            <person name="Richier S."/>
            <person name="Rokitta S."/>
            <person name="Shiraiwa Y."/>
            <person name="Soanes D.M."/>
            <person name="van der Giezen M."/>
            <person name="Wahlund T.M."/>
            <person name="Williams B."/>
            <person name="Wilson W."/>
            <person name="Wolfe G."/>
            <person name="Wurch L.L."/>
        </authorList>
    </citation>
    <scope>NUCLEOTIDE SEQUENCE</scope>
</reference>
<organism evidence="3 4">
    <name type="scientific">Emiliania huxleyi (strain CCMP1516)</name>
    <dbReference type="NCBI Taxonomy" id="280463"/>
    <lineage>
        <taxon>Eukaryota</taxon>
        <taxon>Haptista</taxon>
        <taxon>Haptophyta</taxon>
        <taxon>Prymnesiophyceae</taxon>
        <taxon>Isochrysidales</taxon>
        <taxon>Noelaerhabdaceae</taxon>
        <taxon>Emiliania</taxon>
    </lineage>
</organism>
<reference evidence="3" key="2">
    <citation type="submission" date="2024-10" db="UniProtKB">
        <authorList>
            <consortium name="EnsemblProtists"/>
        </authorList>
    </citation>
    <scope>IDENTIFICATION</scope>
</reference>
<dbReference type="GeneID" id="17249947"/>
<evidence type="ECO:0000313" key="4">
    <source>
        <dbReference type="Proteomes" id="UP000013827"/>
    </source>
</evidence>
<keyword evidence="4" id="KW-1185">Reference proteome</keyword>
<evidence type="ECO:0000256" key="2">
    <source>
        <dbReference type="SAM" id="SignalP"/>
    </source>
</evidence>
<evidence type="ECO:0008006" key="5">
    <source>
        <dbReference type="Google" id="ProtNLM"/>
    </source>
</evidence>
<dbReference type="KEGG" id="ehx:EMIHUDRAFT_221795"/>
<evidence type="ECO:0000256" key="1">
    <source>
        <dbReference type="SAM" id="Phobius"/>
    </source>
</evidence>
<keyword evidence="2" id="KW-0732">Signal</keyword>
<protein>
    <recommendedName>
        <fullName evidence="5">Phosphoglycerate mutase-like protein</fullName>
    </recommendedName>
</protein>
<keyword evidence="1" id="KW-1133">Transmembrane helix</keyword>
<dbReference type="Proteomes" id="UP000013827">
    <property type="component" value="Unassembled WGS sequence"/>
</dbReference>
<dbReference type="HOGENOM" id="CLU_904427_0_0_1"/>
<dbReference type="EnsemblProtists" id="EOD03684">
    <property type="protein sequence ID" value="EOD03684"/>
    <property type="gene ID" value="EMIHUDRAFT_221795"/>
</dbReference>
<feature type="transmembrane region" description="Helical" evidence="1">
    <location>
        <begin position="254"/>
        <end position="276"/>
    </location>
</feature>
<feature type="chain" id="PRO_5044290834" description="Phosphoglycerate mutase-like protein" evidence="2">
    <location>
        <begin position="18"/>
        <end position="308"/>
    </location>
</feature>
<name>A0A0D3HXE9_EMIH1</name>
<dbReference type="AlphaFoldDB" id="A0A0D3HXE9"/>
<sequence length="308" mass="33404">MLRLAALLLSHCALASAEYAIVNMIRHGERFSDKSNIHLAPAGFQRAEYIAKCVSNATFTMAFPLGPPDRLVASVRPPNAHGEDESVRPLETLTPLSRALSLPVENTLRYTNVDGFVDRLQKLAAGETMCVAWQHSFLDAFVRRLGLEGLAPASWPRSCNYTGPWAEPDYAMDVTEGNCYDLIWQLLLFREGPAHRWRSAAFSQMHMGFRGAGDGPCVEAFSPGSAPGMWGRAAPIAAAADSTPRHALSPAPVVFRWVAGWVVGLGGAAMALIAVARRGCKTMAWRSGKTVRIVNEAESSEAPYHAVT</sequence>
<accession>A0A0D3HXE9</accession>
<keyword evidence="1" id="KW-0812">Transmembrane</keyword>